<evidence type="ECO:0000256" key="2">
    <source>
        <dbReference type="SAM" id="Phobius"/>
    </source>
</evidence>
<evidence type="ECO:0000313" key="4">
    <source>
        <dbReference type="EMBL" id="MCF2534025.1"/>
    </source>
</evidence>
<name>A0AA41Q9F9_9ACTN</name>
<evidence type="ECO:0000313" key="5">
    <source>
        <dbReference type="Proteomes" id="UP001165378"/>
    </source>
</evidence>
<evidence type="ECO:0008006" key="6">
    <source>
        <dbReference type="Google" id="ProtNLM"/>
    </source>
</evidence>
<evidence type="ECO:0000256" key="3">
    <source>
        <dbReference type="SAM" id="SignalP"/>
    </source>
</evidence>
<comment type="caution">
    <text evidence="4">The sequence shown here is derived from an EMBL/GenBank/DDBJ whole genome shotgun (WGS) entry which is preliminary data.</text>
</comment>
<organism evidence="4 5">
    <name type="scientific">Yinghuangia soli</name>
    <dbReference type="NCBI Taxonomy" id="2908204"/>
    <lineage>
        <taxon>Bacteria</taxon>
        <taxon>Bacillati</taxon>
        <taxon>Actinomycetota</taxon>
        <taxon>Actinomycetes</taxon>
        <taxon>Kitasatosporales</taxon>
        <taxon>Streptomycetaceae</taxon>
        <taxon>Yinghuangia</taxon>
    </lineage>
</organism>
<feature type="signal peptide" evidence="3">
    <location>
        <begin position="1"/>
        <end position="31"/>
    </location>
</feature>
<accession>A0AA41Q9F9</accession>
<keyword evidence="2" id="KW-0472">Membrane</keyword>
<proteinExistence type="predicted"/>
<feature type="compositionally biased region" description="Gly residues" evidence="1">
    <location>
        <begin position="553"/>
        <end position="566"/>
    </location>
</feature>
<dbReference type="Proteomes" id="UP001165378">
    <property type="component" value="Unassembled WGS sequence"/>
</dbReference>
<sequence length="608" mass="61672">MITRYRKTAAALGATALGATGLVLMAPAASAGTVEPQVTCVAPAPIGTKTAPMKMTVTGAADPVLPGSTLALTVDPGLSPIGSPFPLPKVDLTSTFKFELSGAATGPVEWVVQKYMDPLPTGQIDADPFDVQLTVPANATAGQELKLTWKDLINKTVSDGTDFGNVPCTPGDNNGVVFSVQVKEVPAGTVTLAATPNTVAPKGEIALDGVNWTASVADAKPSLCDKDGNNCDEAKFKSDTLKTDAEGKLSGKAVLADSVVAGEYQVQVSDGTKQQKTKLLVKAPEQPKPTITADPATGKSGDKTTVKGTNFTADAAVDIVGVKADGSTTDDKATGKVKADGTFAIDLVVKDKGTVKVKATADGKSAEAGYTVQADDPVVTDPNGKEVSVSYACKTLVDGKPFPGIPDSEQTLGIKILVPSAAKAKDKVDILAEFKDGKLGSAPSITPANQQLTVETAELTVDIVEGGTEKGTAKASLNGFTVTANPGQPLTAPGALKGQWEVWGGGDFTFSPGTLVLKTVPQGLPLKSETTCTVKSSAVSATMKASGDKGTPPAGGGTSTATGGGLAKTGSDGTSVNAFALVAGTAVLAAVGVLLMLPRRRRRLQARG</sequence>
<keyword evidence="2" id="KW-0812">Transmembrane</keyword>
<keyword evidence="3" id="KW-0732">Signal</keyword>
<dbReference type="RefSeq" id="WP_235058817.1">
    <property type="nucleotide sequence ID" value="NZ_JAKFHA010000074.1"/>
</dbReference>
<protein>
    <recommendedName>
        <fullName evidence="6">LPXTG cell wall anchor domain-containing protein</fullName>
    </recommendedName>
</protein>
<gene>
    <name evidence="4" type="ORF">LZ495_43335</name>
</gene>
<feature type="transmembrane region" description="Helical" evidence="2">
    <location>
        <begin position="578"/>
        <end position="597"/>
    </location>
</feature>
<feature type="region of interest" description="Disordered" evidence="1">
    <location>
        <begin position="540"/>
        <end position="566"/>
    </location>
</feature>
<evidence type="ECO:0000256" key="1">
    <source>
        <dbReference type="SAM" id="MobiDB-lite"/>
    </source>
</evidence>
<dbReference type="EMBL" id="JAKFHA010000074">
    <property type="protein sequence ID" value="MCF2534025.1"/>
    <property type="molecule type" value="Genomic_DNA"/>
</dbReference>
<dbReference type="AlphaFoldDB" id="A0AA41Q9F9"/>
<feature type="chain" id="PRO_5041449149" description="LPXTG cell wall anchor domain-containing protein" evidence="3">
    <location>
        <begin position="32"/>
        <end position="608"/>
    </location>
</feature>
<keyword evidence="2" id="KW-1133">Transmembrane helix</keyword>
<keyword evidence="5" id="KW-1185">Reference proteome</keyword>
<reference evidence="4" key="1">
    <citation type="submission" date="2022-01" db="EMBL/GenBank/DDBJ databases">
        <title>Genome-Based Taxonomic Classification of the Phylum Actinobacteria.</title>
        <authorList>
            <person name="Gao Y."/>
        </authorList>
    </citation>
    <scope>NUCLEOTIDE SEQUENCE</scope>
    <source>
        <strain evidence="4">KLBMP 8922</strain>
    </source>
</reference>